<proteinExistence type="predicted"/>
<sequence length="170" mass="18849">MEDHPEIGQHVTDPRTFEYDASEVEVKDSPASADTQSGEIGVQLTARDFVGTVNWRWNNEVTWSFDKSTGEIEGTPKQESFFTDISPFHSVKGTGVTDKISQKNEASDDQAELWELRRMDHIALEIPNLGVVWNSYPETTIEVDGSGQWAAQLLLNGDYIDGSGGDESNP</sequence>
<dbReference type="RefSeq" id="WP_344164939.1">
    <property type="nucleotide sequence ID" value="NZ_BAAAPC010000022.1"/>
</dbReference>
<gene>
    <name evidence="1" type="ORF">GCM10009799_44360</name>
</gene>
<protein>
    <submittedName>
        <fullName evidence="1">Uncharacterized protein</fullName>
    </submittedName>
</protein>
<comment type="caution">
    <text evidence="1">The sequence shown here is derived from an EMBL/GenBank/DDBJ whole genome shotgun (WGS) entry which is preliminary data.</text>
</comment>
<organism evidence="1 2">
    <name type="scientific">Nocardiopsis rhodophaea</name>
    <dbReference type="NCBI Taxonomy" id="280238"/>
    <lineage>
        <taxon>Bacteria</taxon>
        <taxon>Bacillati</taxon>
        <taxon>Actinomycetota</taxon>
        <taxon>Actinomycetes</taxon>
        <taxon>Streptosporangiales</taxon>
        <taxon>Nocardiopsidaceae</taxon>
        <taxon>Nocardiopsis</taxon>
    </lineage>
</organism>
<accession>A0ABP5EXY4</accession>
<evidence type="ECO:0000313" key="2">
    <source>
        <dbReference type="Proteomes" id="UP001501585"/>
    </source>
</evidence>
<name>A0ABP5EXY4_9ACTN</name>
<evidence type="ECO:0000313" key="1">
    <source>
        <dbReference type="EMBL" id="GAA2011224.1"/>
    </source>
</evidence>
<dbReference type="Proteomes" id="UP001501585">
    <property type="component" value="Unassembled WGS sequence"/>
</dbReference>
<keyword evidence="2" id="KW-1185">Reference proteome</keyword>
<dbReference type="EMBL" id="BAAAPC010000022">
    <property type="protein sequence ID" value="GAA2011224.1"/>
    <property type="molecule type" value="Genomic_DNA"/>
</dbReference>
<reference evidence="2" key="1">
    <citation type="journal article" date="2019" name="Int. J. Syst. Evol. Microbiol.">
        <title>The Global Catalogue of Microorganisms (GCM) 10K type strain sequencing project: providing services to taxonomists for standard genome sequencing and annotation.</title>
        <authorList>
            <consortium name="The Broad Institute Genomics Platform"/>
            <consortium name="The Broad Institute Genome Sequencing Center for Infectious Disease"/>
            <person name="Wu L."/>
            <person name="Ma J."/>
        </authorList>
    </citation>
    <scope>NUCLEOTIDE SEQUENCE [LARGE SCALE GENOMIC DNA]</scope>
    <source>
        <strain evidence="2">JCM 15313</strain>
    </source>
</reference>